<accession>A0A3P4ATS7</accession>
<organism evidence="1 2">
    <name type="scientific">Thermus thermophilus</name>
    <dbReference type="NCBI Taxonomy" id="274"/>
    <lineage>
        <taxon>Bacteria</taxon>
        <taxon>Thermotogati</taxon>
        <taxon>Deinococcota</taxon>
        <taxon>Deinococci</taxon>
        <taxon>Thermales</taxon>
        <taxon>Thermaceae</taxon>
        <taxon>Thermus</taxon>
    </lineage>
</organism>
<dbReference type="Gene3D" id="3.40.220.10">
    <property type="entry name" value="Leucine Aminopeptidase, subunit E, domain 1"/>
    <property type="match status" value="1"/>
</dbReference>
<evidence type="ECO:0008006" key="3">
    <source>
        <dbReference type="Google" id="ProtNLM"/>
    </source>
</evidence>
<dbReference type="EMBL" id="LR027519">
    <property type="protein sequence ID" value="VCU54542.1"/>
    <property type="molecule type" value="Genomic_DNA"/>
</dbReference>
<keyword evidence="1" id="KW-0614">Plasmid</keyword>
<dbReference type="RefSeq" id="WP_015717489.1">
    <property type="nucleotide sequence ID" value="NZ_LR027519.1"/>
</dbReference>
<dbReference type="Proteomes" id="UP000279841">
    <property type="component" value="Plasmid 3"/>
</dbReference>
<dbReference type="AlphaFoldDB" id="A0A3P4ATS7"/>
<protein>
    <recommendedName>
        <fullName evidence="3">Macro domain-containing protein</fullName>
    </recommendedName>
</protein>
<name>A0A3P4ATS7_THETH</name>
<geneLocation type="plasmid" evidence="1 2">
    <name>3</name>
</geneLocation>
<dbReference type="InterPro" id="IPR043472">
    <property type="entry name" value="Macro_dom-like"/>
</dbReference>
<sequence>MIVKRGNFLAGLQAPGTLVAAPTNGVLTSRGLVMGAGAAKALAEAEPRLPHLFAEAVQREGILRNGVYLYGFVAVEAGGRSYGAFQTKGHFRDRADLGLVRLGASRLRRFLEARPGLEVHMAFPGIGLGGLDPREVLEALEEALAGVGNRVVLYRL</sequence>
<dbReference type="GeneID" id="39458215"/>
<dbReference type="SUPFAM" id="SSF52949">
    <property type="entry name" value="Macro domain-like"/>
    <property type="match status" value="1"/>
</dbReference>
<evidence type="ECO:0000313" key="1">
    <source>
        <dbReference type="EMBL" id="VCU54542.1"/>
    </source>
</evidence>
<evidence type="ECO:0000313" key="2">
    <source>
        <dbReference type="Proteomes" id="UP000279841"/>
    </source>
</evidence>
<proteinExistence type="predicted"/>
<reference evidence="1 2" key="1">
    <citation type="submission" date="2018-10" db="EMBL/GenBank/DDBJ databases">
        <authorList>
            <person name="Peiro R."/>
            <person name="Begona"/>
            <person name="Cbmso G."/>
            <person name="Lopez M."/>
            <person name="Gonzalez S."/>
            <person name="Sacristan E."/>
            <person name="Castillo E."/>
        </authorList>
    </citation>
    <scope>NUCLEOTIDE SEQUENCE [LARGE SCALE GENOMIC DNA]</scope>
    <source>
        <strain evidence="1">TTHNAR1</strain>
        <plasmid evidence="2">3</plasmid>
    </source>
</reference>
<gene>
    <name evidence="1" type="ORF">TTHNP3_00055</name>
</gene>